<keyword evidence="9" id="KW-1185">Reference proteome</keyword>
<accession>A0ABZ0S8Q5</accession>
<evidence type="ECO:0000313" key="8">
    <source>
        <dbReference type="EMBL" id="WPL16879.1"/>
    </source>
</evidence>
<keyword evidence="4" id="KW-0227">DNA damage</keyword>
<dbReference type="NCBIfam" id="TIGR00589">
    <property type="entry name" value="ogt"/>
    <property type="match status" value="1"/>
</dbReference>
<dbReference type="GO" id="GO:0032259">
    <property type="term" value="P:methylation"/>
    <property type="evidence" value="ECO:0007669"/>
    <property type="project" value="UniProtKB-KW"/>
</dbReference>
<dbReference type="SUPFAM" id="SSF46767">
    <property type="entry name" value="Methylated DNA-protein cysteine methyltransferase, C-terminal domain"/>
    <property type="match status" value="1"/>
</dbReference>
<dbReference type="InterPro" id="IPR036217">
    <property type="entry name" value="MethylDNA_cys_MeTrfase_DNAb"/>
</dbReference>
<comment type="catalytic activity">
    <reaction evidence="6">
        <text>a 6-O-methyl-2'-deoxyguanosine in DNA + L-cysteinyl-[protein] = S-methyl-L-cysteinyl-[protein] + a 2'-deoxyguanosine in DNA</text>
        <dbReference type="Rhea" id="RHEA:24000"/>
        <dbReference type="Rhea" id="RHEA-COMP:10131"/>
        <dbReference type="Rhea" id="RHEA-COMP:10132"/>
        <dbReference type="Rhea" id="RHEA-COMP:11367"/>
        <dbReference type="Rhea" id="RHEA-COMP:11368"/>
        <dbReference type="ChEBI" id="CHEBI:29950"/>
        <dbReference type="ChEBI" id="CHEBI:82612"/>
        <dbReference type="ChEBI" id="CHEBI:85445"/>
        <dbReference type="ChEBI" id="CHEBI:85448"/>
        <dbReference type="EC" id="2.1.1.63"/>
    </reaction>
</comment>
<feature type="domain" description="Methylated-DNA-[protein]-cysteine S-methyltransferase DNA binding" evidence="7">
    <location>
        <begin position="149"/>
        <end position="231"/>
    </location>
</feature>
<dbReference type="InterPro" id="IPR014048">
    <property type="entry name" value="MethylDNA_cys_MeTrfase_DNA-bd"/>
</dbReference>
<evidence type="ECO:0000256" key="5">
    <source>
        <dbReference type="ARBA" id="ARBA00023204"/>
    </source>
</evidence>
<comment type="catalytic activity">
    <reaction evidence="1">
        <text>a 4-O-methyl-thymidine in DNA + L-cysteinyl-[protein] = a thymidine in DNA + S-methyl-L-cysteinyl-[protein]</text>
        <dbReference type="Rhea" id="RHEA:53428"/>
        <dbReference type="Rhea" id="RHEA-COMP:10131"/>
        <dbReference type="Rhea" id="RHEA-COMP:10132"/>
        <dbReference type="Rhea" id="RHEA-COMP:13555"/>
        <dbReference type="Rhea" id="RHEA-COMP:13556"/>
        <dbReference type="ChEBI" id="CHEBI:29950"/>
        <dbReference type="ChEBI" id="CHEBI:82612"/>
        <dbReference type="ChEBI" id="CHEBI:137386"/>
        <dbReference type="ChEBI" id="CHEBI:137387"/>
        <dbReference type="EC" id="2.1.1.63"/>
    </reaction>
</comment>
<keyword evidence="2 8" id="KW-0489">Methyltransferase</keyword>
<name>A0ABZ0S8Q5_9GAMM</name>
<evidence type="ECO:0000256" key="3">
    <source>
        <dbReference type="ARBA" id="ARBA00022679"/>
    </source>
</evidence>
<keyword evidence="3 8" id="KW-0808">Transferase</keyword>
<evidence type="ECO:0000256" key="6">
    <source>
        <dbReference type="ARBA" id="ARBA00049348"/>
    </source>
</evidence>
<dbReference type="PANTHER" id="PTHR10815">
    <property type="entry name" value="METHYLATED-DNA--PROTEIN-CYSTEINE METHYLTRANSFERASE"/>
    <property type="match status" value="1"/>
</dbReference>
<keyword evidence="5" id="KW-0234">DNA repair</keyword>
<protein>
    <submittedName>
        <fullName evidence="8">Methylated-DNA--protein-cysteine methyltransferase, constitutive</fullName>
        <ecNumber evidence="8">2.1.1.63</ecNumber>
    </submittedName>
</protein>
<evidence type="ECO:0000256" key="2">
    <source>
        <dbReference type="ARBA" id="ARBA00022603"/>
    </source>
</evidence>
<dbReference type="Gene3D" id="1.10.10.10">
    <property type="entry name" value="Winged helix-like DNA-binding domain superfamily/Winged helix DNA-binding domain"/>
    <property type="match status" value="1"/>
</dbReference>
<dbReference type="CDD" id="cd06445">
    <property type="entry name" value="ATase"/>
    <property type="match status" value="1"/>
</dbReference>
<gene>
    <name evidence="8" type="primary">ogt_2</name>
    <name evidence="8" type="ORF">Thiowin_01858</name>
</gene>
<dbReference type="InterPro" id="IPR001497">
    <property type="entry name" value="MethylDNA_cys_MeTrfase_AS"/>
</dbReference>
<dbReference type="InterPro" id="IPR036631">
    <property type="entry name" value="MGMT_N_sf"/>
</dbReference>
<organism evidence="8 9">
    <name type="scientific">Thiorhodovibrio winogradskyi</name>
    <dbReference type="NCBI Taxonomy" id="77007"/>
    <lineage>
        <taxon>Bacteria</taxon>
        <taxon>Pseudomonadati</taxon>
        <taxon>Pseudomonadota</taxon>
        <taxon>Gammaproteobacteria</taxon>
        <taxon>Chromatiales</taxon>
        <taxon>Chromatiaceae</taxon>
        <taxon>Thiorhodovibrio</taxon>
    </lineage>
</organism>
<dbReference type="PROSITE" id="PS00374">
    <property type="entry name" value="MGMT"/>
    <property type="match status" value="1"/>
</dbReference>
<reference evidence="8 9" key="1">
    <citation type="journal article" date="2023" name="Microorganisms">
        <title>Thiorhodovibrio frisius and Trv. litoralis spp. nov., Two Novel Members from a Clade of Fastidious Purple Sulfur Bacteria That Exhibit Unique Red-Shifted Light-Harvesting Capabilities.</title>
        <authorList>
            <person name="Methner A."/>
            <person name="Kuzyk S.B."/>
            <person name="Petersen J."/>
            <person name="Bauer S."/>
            <person name="Brinkmann H."/>
            <person name="Sichau K."/>
            <person name="Wanner G."/>
            <person name="Wolf J."/>
            <person name="Neumann-Schaal M."/>
            <person name="Henke P."/>
            <person name="Tank M."/>
            <person name="Sproer C."/>
            <person name="Bunk B."/>
            <person name="Overmann J."/>
        </authorList>
    </citation>
    <scope>NUCLEOTIDE SEQUENCE [LARGE SCALE GENOMIC DNA]</scope>
    <source>
        <strain evidence="8 9">DSM 6702</strain>
    </source>
</reference>
<dbReference type="InterPro" id="IPR036388">
    <property type="entry name" value="WH-like_DNA-bd_sf"/>
</dbReference>
<evidence type="ECO:0000259" key="7">
    <source>
        <dbReference type="Pfam" id="PF01035"/>
    </source>
</evidence>
<evidence type="ECO:0000256" key="4">
    <source>
        <dbReference type="ARBA" id="ARBA00022763"/>
    </source>
</evidence>
<dbReference type="SUPFAM" id="SSF53155">
    <property type="entry name" value="Methylated DNA-protein cysteine methyltransferase domain"/>
    <property type="match status" value="1"/>
</dbReference>
<dbReference type="GO" id="GO:0003908">
    <property type="term" value="F:methylated-DNA-[protein]-cysteine S-methyltransferase activity"/>
    <property type="evidence" value="ECO:0007669"/>
    <property type="project" value="UniProtKB-EC"/>
</dbReference>
<evidence type="ECO:0000256" key="1">
    <source>
        <dbReference type="ARBA" id="ARBA00001286"/>
    </source>
</evidence>
<dbReference type="PANTHER" id="PTHR10815:SF13">
    <property type="entry name" value="METHYLATED-DNA--PROTEIN-CYSTEINE METHYLTRANSFERASE"/>
    <property type="match status" value="1"/>
</dbReference>
<dbReference type="Pfam" id="PF01035">
    <property type="entry name" value="DNA_binding_1"/>
    <property type="match status" value="1"/>
</dbReference>
<sequence length="238" mass="25511">MKHPILEEASPALSATARMLIQDATNDILISPASFWGMAIKISLLKCDANSMSPGKQSLSSIISLSSQRQRVIAILRSSSQSSVLVSPLGPLVVDWQGQVVVGLRLPLGDAQAQLPTVAAPDWLERAVQGYFYDPRQPFDLSLELSGTAFQQRVWQLLRRIPCGTVRRYGELAAELGSSARAVGNACRANPCPILVPCHRVVASAGLGGFVGQTQGASLNLKTWLLRHEGVNLAEFGG</sequence>
<dbReference type="Proteomes" id="UP001432180">
    <property type="component" value="Chromosome"/>
</dbReference>
<dbReference type="EMBL" id="CP121472">
    <property type="protein sequence ID" value="WPL16879.1"/>
    <property type="molecule type" value="Genomic_DNA"/>
</dbReference>
<dbReference type="EC" id="2.1.1.63" evidence="8"/>
<proteinExistence type="predicted"/>
<evidence type="ECO:0000313" key="9">
    <source>
        <dbReference type="Proteomes" id="UP001432180"/>
    </source>
</evidence>